<evidence type="ECO:0000313" key="1">
    <source>
        <dbReference type="EMBL" id="KAB8072483.1"/>
    </source>
</evidence>
<sequence>MTGKIDINNEVYKLPVQPFKMNVRKVNRKMFERQAQVHRERLAYLEVLKQSDSFANIILPPIILDAMEDLDKKKASGHYPRYIRRDLYHHQESMRKDPSFSNNTAPSHLQPFLNAADSSQIPFFTPSLSSSLEPVVYRITHSSELVDLGVRSHWFFVKDSTNTHVLYALQALWSNEMPIIDAVLRRAGEFLPQIGAVSVKIRKTRGGSFRLEASTGPEIGTIIEIPDGEAHRKDWSPRRFQYGGRSFAWKCGRANGKKADGGMFKPFAWESLYETKRKGGANGAAHSIYMVGGLDIYFREHLLAAQLARLVRCSYPPNKDSKGVEAASSAMGLLSILELAS</sequence>
<dbReference type="Proteomes" id="UP000326565">
    <property type="component" value="Unassembled WGS sequence"/>
</dbReference>
<dbReference type="EMBL" id="ML732246">
    <property type="protein sequence ID" value="KAB8072483.1"/>
    <property type="molecule type" value="Genomic_DNA"/>
</dbReference>
<reference evidence="1 2" key="1">
    <citation type="submission" date="2019-04" db="EMBL/GenBank/DDBJ databases">
        <title>Friends and foes A comparative genomics study of 23 Aspergillus species from section Flavi.</title>
        <authorList>
            <consortium name="DOE Joint Genome Institute"/>
            <person name="Kjaerbolling I."/>
            <person name="Vesth T."/>
            <person name="Frisvad J.C."/>
            <person name="Nybo J.L."/>
            <person name="Theobald S."/>
            <person name="Kildgaard S."/>
            <person name="Isbrandt T."/>
            <person name="Kuo A."/>
            <person name="Sato A."/>
            <person name="Lyhne E.K."/>
            <person name="Kogle M.E."/>
            <person name="Wiebenga A."/>
            <person name="Kun R.S."/>
            <person name="Lubbers R.J."/>
            <person name="Makela M.R."/>
            <person name="Barry K."/>
            <person name="Chovatia M."/>
            <person name="Clum A."/>
            <person name="Daum C."/>
            <person name="Haridas S."/>
            <person name="He G."/>
            <person name="LaButti K."/>
            <person name="Lipzen A."/>
            <person name="Mondo S."/>
            <person name="Riley R."/>
            <person name="Salamov A."/>
            <person name="Simmons B.A."/>
            <person name="Magnuson J.K."/>
            <person name="Henrissat B."/>
            <person name="Mortensen U.H."/>
            <person name="Larsen T.O."/>
            <person name="Devries R.P."/>
            <person name="Grigoriev I.V."/>
            <person name="Machida M."/>
            <person name="Baker S.E."/>
            <person name="Andersen M.R."/>
        </authorList>
    </citation>
    <scope>NUCLEOTIDE SEQUENCE [LARGE SCALE GENOMIC DNA]</scope>
    <source>
        <strain evidence="1 2">CBS 151.66</strain>
    </source>
</reference>
<proteinExistence type="predicted"/>
<organism evidence="1 2">
    <name type="scientific">Aspergillus leporis</name>
    <dbReference type="NCBI Taxonomy" id="41062"/>
    <lineage>
        <taxon>Eukaryota</taxon>
        <taxon>Fungi</taxon>
        <taxon>Dikarya</taxon>
        <taxon>Ascomycota</taxon>
        <taxon>Pezizomycotina</taxon>
        <taxon>Eurotiomycetes</taxon>
        <taxon>Eurotiomycetidae</taxon>
        <taxon>Eurotiales</taxon>
        <taxon>Aspergillaceae</taxon>
        <taxon>Aspergillus</taxon>
        <taxon>Aspergillus subgen. Circumdati</taxon>
    </lineage>
</organism>
<dbReference type="OrthoDB" id="5120991at2759"/>
<evidence type="ECO:0000313" key="2">
    <source>
        <dbReference type="Proteomes" id="UP000326565"/>
    </source>
</evidence>
<gene>
    <name evidence="1" type="ORF">BDV29DRAFT_202306</name>
</gene>
<dbReference type="AlphaFoldDB" id="A0A5N5WVC5"/>
<protein>
    <submittedName>
        <fullName evidence="1">Uncharacterized protein</fullName>
    </submittedName>
</protein>
<accession>A0A5N5WVC5</accession>
<keyword evidence="2" id="KW-1185">Reference proteome</keyword>
<name>A0A5N5WVC5_9EURO</name>